<evidence type="ECO:0000313" key="8">
    <source>
        <dbReference type="Proteomes" id="UP000268162"/>
    </source>
</evidence>
<dbReference type="GO" id="GO:0005634">
    <property type="term" value="C:nucleus"/>
    <property type="evidence" value="ECO:0007669"/>
    <property type="project" value="UniProtKB-SubCell"/>
</dbReference>
<dbReference type="InterPro" id="IPR011989">
    <property type="entry name" value="ARM-like"/>
</dbReference>
<comment type="subcellular location">
    <subcellularLocation>
        <location evidence="2">Cytoplasm</location>
    </subcellularLocation>
    <subcellularLocation>
        <location evidence="1">Nucleus</location>
    </subcellularLocation>
</comment>
<dbReference type="AlphaFoldDB" id="A0A4Q0A1P6"/>
<evidence type="ECO:0000256" key="6">
    <source>
        <dbReference type="SAM" id="MobiDB-lite"/>
    </source>
</evidence>
<dbReference type="Pfam" id="PF00514">
    <property type="entry name" value="Arm"/>
    <property type="match status" value="1"/>
</dbReference>
<dbReference type="Gene3D" id="1.25.10.10">
    <property type="entry name" value="Leucine-rich Repeat Variant"/>
    <property type="match status" value="1"/>
</dbReference>
<evidence type="ECO:0000256" key="4">
    <source>
        <dbReference type="ARBA" id="ARBA00022737"/>
    </source>
</evidence>
<dbReference type="SUPFAM" id="SSF48371">
    <property type="entry name" value="ARM repeat"/>
    <property type="match status" value="1"/>
</dbReference>
<evidence type="ECO:0000256" key="3">
    <source>
        <dbReference type="ARBA" id="ARBA00022490"/>
    </source>
</evidence>
<dbReference type="InterPro" id="IPR038739">
    <property type="entry name" value="ARMC8/Vid28"/>
</dbReference>
<dbReference type="PANTHER" id="PTHR15651:SF7">
    <property type="entry name" value="ARMADILLO REPEAT-CONTAINING PROTEIN 8"/>
    <property type="match status" value="1"/>
</dbReference>
<evidence type="ECO:0000256" key="2">
    <source>
        <dbReference type="ARBA" id="ARBA00004496"/>
    </source>
</evidence>
<feature type="region of interest" description="Disordered" evidence="6">
    <location>
        <begin position="1"/>
        <end position="36"/>
    </location>
</feature>
<dbReference type="InterPro" id="IPR016024">
    <property type="entry name" value="ARM-type_fold"/>
</dbReference>
<evidence type="ECO:0000256" key="5">
    <source>
        <dbReference type="ARBA" id="ARBA00023242"/>
    </source>
</evidence>
<keyword evidence="8" id="KW-1185">Reference proteome</keyword>
<dbReference type="GO" id="GO:0043161">
    <property type="term" value="P:proteasome-mediated ubiquitin-dependent protein catabolic process"/>
    <property type="evidence" value="ECO:0007669"/>
    <property type="project" value="TreeGrafter"/>
</dbReference>
<keyword evidence="4" id="KW-0677">Repeat</keyword>
<feature type="region of interest" description="Disordered" evidence="6">
    <location>
        <begin position="121"/>
        <end position="142"/>
    </location>
</feature>
<proteinExistence type="predicted"/>
<dbReference type="GO" id="GO:0005737">
    <property type="term" value="C:cytoplasm"/>
    <property type="evidence" value="ECO:0007669"/>
    <property type="project" value="UniProtKB-SubCell"/>
</dbReference>
<reference evidence="8" key="1">
    <citation type="journal article" date="2018" name="Nat. Microbiol.">
        <title>Leveraging single-cell genomics to expand the fungal tree of life.</title>
        <authorList>
            <person name="Ahrendt S.R."/>
            <person name="Quandt C.A."/>
            <person name="Ciobanu D."/>
            <person name="Clum A."/>
            <person name="Salamov A."/>
            <person name="Andreopoulos B."/>
            <person name="Cheng J.F."/>
            <person name="Woyke T."/>
            <person name="Pelin A."/>
            <person name="Henrissat B."/>
            <person name="Reynolds N.K."/>
            <person name="Benny G.L."/>
            <person name="Smith M.E."/>
            <person name="James T.Y."/>
            <person name="Grigoriev I.V."/>
        </authorList>
    </citation>
    <scope>NUCLEOTIDE SEQUENCE [LARGE SCALE GENOMIC DNA]</scope>
    <source>
        <strain evidence="8">RSA 468</strain>
    </source>
</reference>
<dbReference type="Pfam" id="PF02985">
    <property type="entry name" value="HEAT"/>
    <property type="match status" value="1"/>
</dbReference>
<feature type="compositionally biased region" description="Low complexity" evidence="6">
    <location>
        <begin position="12"/>
        <end position="24"/>
    </location>
</feature>
<dbReference type="GO" id="GO:0034657">
    <property type="term" value="C:GID complex"/>
    <property type="evidence" value="ECO:0007669"/>
    <property type="project" value="TreeGrafter"/>
</dbReference>
<keyword evidence="3" id="KW-0963">Cytoplasm</keyword>
<evidence type="ECO:0000313" key="7">
    <source>
        <dbReference type="EMBL" id="RKP39967.1"/>
    </source>
</evidence>
<organism evidence="7 8">
    <name type="scientific">Dimargaris cristalligena</name>
    <dbReference type="NCBI Taxonomy" id="215637"/>
    <lineage>
        <taxon>Eukaryota</taxon>
        <taxon>Fungi</taxon>
        <taxon>Fungi incertae sedis</taxon>
        <taxon>Zoopagomycota</taxon>
        <taxon>Kickxellomycotina</taxon>
        <taxon>Dimargaritomycetes</taxon>
        <taxon>Dimargaritales</taxon>
        <taxon>Dimargaritaceae</taxon>
        <taxon>Dimargaris</taxon>
    </lineage>
</organism>
<accession>A0A4Q0A1P6</accession>
<dbReference type="STRING" id="215637.A0A4Q0A1P6"/>
<sequence length="370" mass="39538">MDKPGPTGTGGNSNSSSGSSNNSLAGGGSGGPSAWDESELVTPIEYVGYNHHGSGRGSNYLGGSGGGTAGSAGDLGPANSLFMQIPIVLAYLVADNETMQQACCESGAMAVLTDILSKINQPSSSPEPVNRTAHGDDGTTTTTTAVAVSSPQVMDPMSDVDRLKEGVLVAIAALCSQNEMCREKLSTRGLPSIVRALGHSHPNIRLAACQCIRSLSRSVKQLRTHLMEVNVGQPLYQLVDDPCLAVQLCAMDSLCNVALDFSPMRQLIVDAGGIERFVKLTDSANWDIQIKAIWILKNIVYKADQATVERIMRTLTYDRLTSLIQSQHVDIERHTLGFLRNLATFRAPGNDRILRGLGPARFRDILRTTL</sequence>
<dbReference type="InterPro" id="IPR000357">
    <property type="entry name" value="HEAT"/>
</dbReference>
<protein>
    <submittedName>
        <fullName evidence="7">Armadillo-type protein</fullName>
    </submittedName>
</protein>
<gene>
    <name evidence="7" type="ORF">BJ085DRAFT_24543</name>
</gene>
<keyword evidence="5" id="KW-0539">Nucleus</keyword>
<dbReference type="InterPro" id="IPR000225">
    <property type="entry name" value="Armadillo"/>
</dbReference>
<dbReference type="PANTHER" id="PTHR15651">
    <property type="entry name" value="ARMADILLO REPEAT-CONTAINING PROTEIN 8"/>
    <property type="match status" value="1"/>
</dbReference>
<dbReference type="Proteomes" id="UP000268162">
    <property type="component" value="Unassembled WGS sequence"/>
</dbReference>
<name>A0A4Q0A1P6_9FUNG</name>
<dbReference type="SMART" id="SM00185">
    <property type="entry name" value="ARM"/>
    <property type="match status" value="4"/>
</dbReference>
<dbReference type="EMBL" id="ML002232">
    <property type="protein sequence ID" value="RKP39967.1"/>
    <property type="molecule type" value="Genomic_DNA"/>
</dbReference>
<evidence type="ECO:0000256" key="1">
    <source>
        <dbReference type="ARBA" id="ARBA00004123"/>
    </source>
</evidence>
<feature type="non-terminal residue" evidence="7">
    <location>
        <position position="370"/>
    </location>
</feature>